<dbReference type="InterPro" id="IPR053151">
    <property type="entry name" value="RNase_H-like"/>
</dbReference>
<name>A0A6A6LTA5_HEVBR</name>
<gene>
    <name evidence="2" type="ORF">GH714_037325</name>
</gene>
<comment type="caution">
    <text evidence="2">The sequence shown here is derived from an EMBL/GenBank/DDBJ whole genome shotgun (WGS) entry which is preliminary data.</text>
</comment>
<evidence type="ECO:0000259" key="1">
    <source>
        <dbReference type="Pfam" id="PF13456"/>
    </source>
</evidence>
<dbReference type="InterPro" id="IPR002156">
    <property type="entry name" value="RNaseH_domain"/>
</dbReference>
<accession>A0A6A6LTA5</accession>
<dbReference type="SUPFAM" id="SSF53098">
    <property type="entry name" value="Ribonuclease H-like"/>
    <property type="match status" value="1"/>
</dbReference>
<keyword evidence="3" id="KW-1185">Reference proteome</keyword>
<dbReference type="PANTHER" id="PTHR47723">
    <property type="entry name" value="OS05G0353850 PROTEIN"/>
    <property type="match status" value="1"/>
</dbReference>
<dbReference type="InterPro" id="IPR036397">
    <property type="entry name" value="RNaseH_sf"/>
</dbReference>
<dbReference type="Proteomes" id="UP000467840">
    <property type="component" value="Chromosome 16"/>
</dbReference>
<organism evidence="2 3">
    <name type="scientific">Hevea brasiliensis</name>
    <name type="common">Para rubber tree</name>
    <name type="synonym">Siphonia brasiliensis</name>
    <dbReference type="NCBI Taxonomy" id="3981"/>
    <lineage>
        <taxon>Eukaryota</taxon>
        <taxon>Viridiplantae</taxon>
        <taxon>Streptophyta</taxon>
        <taxon>Embryophyta</taxon>
        <taxon>Tracheophyta</taxon>
        <taxon>Spermatophyta</taxon>
        <taxon>Magnoliopsida</taxon>
        <taxon>eudicotyledons</taxon>
        <taxon>Gunneridae</taxon>
        <taxon>Pentapetalae</taxon>
        <taxon>rosids</taxon>
        <taxon>fabids</taxon>
        <taxon>Malpighiales</taxon>
        <taxon>Euphorbiaceae</taxon>
        <taxon>Crotonoideae</taxon>
        <taxon>Micrandreae</taxon>
        <taxon>Hevea</taxon>
    </lineage>
</organism>
<sequence length="240" mass="26802">MEGFLSRGADGTFLGEADRATKKVKHREEHRDFVPGHVFFRDKVVYGAEIKVEGDENGVFENVVIGEKDITIMKKVFCSFKQALKEGYGGKVSENAQMETKGQEGGFGPWIVVTYRAKRNQVRHDTVVPPTRSDLGPDEVYWVGSSSVRGGSKLAYGGGLIRNELGLWQWGFMGSFGQCLVLEVELWAVLQGLKLAWCLGFRKLHLECDNQLVVRILKECNEPGSARTIVLHILKLLSLD</sequence>
<dbReference type="InterPro" id="IPR044730">
    <property type="entry name" value="RNase_H-like_dom_plant"/>
</dbReference>
<reference evidence="2 3" key="1">
    <citation type="journal article" date="2020" name="Mol. Plant">
        <title>The Chromosome-Based Rubber Tree Genome Provides New Insights into Spurge Genome Evolution and Rubber Biosynthesis.</title>
        <authorList>
            <person name="Liu J."/>
            <person name="Shi C."/>
            <person name="Shi C.C."/>
            <person name="Li W."/>
            <person name="Zhang Q.J."/>
            <person name="Zhang Y."/>
            <person name="Li K."/>
            <person name="Lu H.F."/>
            <person name="Shi C."/>
            <person name="Zhu S.T."/>
            <person name="Xiao Z.Y."/>
            <person name="Nan H."/>
            <person name="Yue Y."/>
            <person name="Zhu X.G."/>
            <person name="Wu Y."/>
            <person name="Hong X.N."/>
            <person name="Fan G.Y."/>
            <person name="Tong Y."/>
            <person name="Zhang D."/>
            <person name="Mao C.L."/>
            <person name="Liu Y.L."/>
            <person name="Hao S.J."/>
            <person name="Liu W.Q."/>
            <person name="Lv M.Q."/>
            <person name="Zhang H.B."/>
            <person name="Liu Y."/>
            <person name="Hu-Tang G.R."/>
            <person name="Wang J.P."/>
            <person name="Wang J.H."/>
            <person name="Sun Y.H."/>
            <person name="Ni S.B."/>
            <person name="Chen W.B."/>
            <person name="Zhang X.C."/>
            <person name="Jiao Y.N."/>
            <person name="Eichler E.E."/>
            <person name="Li G.H."/>
            <person name="Liu X."/>
            <person name="Gao L.Z."/>
        </authorList>
    </citation>
    <scope>NUCLEOTIDE SEQUENCE [LARGE SCALE GENOMIC DNA]</scope>
    <source>
        <strain evidence="3">cv. GT1</strain>
        <tissue evidence="2">Leaf</tissue>
    </source>
</reference>
<evidence type="ECO:0000313" key="2">
    <source>
        <dbReference type="EMBL" id="KAF2304661.1"/>
    </source>
</evidence>
<dbReference type="EMBL" id="JAAGAX010000009">
    <property type="protein sequence ID" value="KAF2304661.1"/>
    <property type="molecule type" value="Genomic_DNA"/>
</dbReference>
<dbReference type="AlphaFoldDB" id="A0A6A6LTA5"/>
<dbReference type="PANTHER" id="PTHR47723:SF19">
    <property type="entry name" value="POLYNUCLEOTIDYL TRANSFERASE, RIBONUCLEASE H-LIKE SUPERFAMILY PROTEIN"/>
    <property type="match status" value="1"/>
</dbReference>
<dbReference type="CDD" id="cd06222">
    <property type="entry name" value="RNase_H_like"/>
    <property type="match status" value="1"/>
</dbReference>
<dbReference type="GO" id="GO:0003676">
    <property type="term" value="F:nucleic acid binding"/>
    <property type="evidence" value="ECO:0007669"/>
    <property type="project" value="InterPro"/>
</dbReference>
<dbReference type="GO" id="GO:0004523">
    <property type="term" value="F:RNA-DNA hybrid ribonuclease activity"/>
    <property type="evidence" value="ECO:0007669"/>
    <property type="project" value="InterPro"/>
</dbReference>
<proteinExistence type="predicted"/>
<protein>
    <recommendedName>
        <fullName evidence="1">RNase H type-1 domain-containing protein</fullName>
    </recommendedName>
</protein>
<evidence type="ECO:0000313" key="3">
    <source>
        <dbReference type="Proteomes" id="UP000467840"/>
    </source>
</evidence>
<feature type="domain" description="RNase H type-1" evidence="1">
    <location>
        <begin position="148"/>
        <end position="237"/>
    </location>
</feature>
<dbReference type="Pfam" id="PF13456">
    <property type="entry name" value="RVT_3"/>
    <property type="match status" value="1"/>
</dbReference>
<dbReference type="Gene3D" id="3.30.420.10">
    <property type="entry name" value="Ribonuclease H-like superfamily/Ribonuclease H"/>
    <property type="match status" value="1"/>
</dbReference>
<dbReference type="InterPro" id="IPR012337">
    <property type="entry name" value="RNaseH-like_sf"/>
</dbReference>